<dbReference type="InterPro" id="IPR008753">
    <property type="entry name" value="Peptidase_M13_N"/>
</dbReference>
<dbReference type="CDD" id="cd08662">
    <property type="entry name" value="M13"/>
    <property type="match status" value="1"/>
</dbReference>
<feature type="domain" description="Peptidase M13 N-terminal" evidence="10">
    <location>
        <begin position="36"/>
        <end position="428"/>
    </location>
</feature>
<dbReference type="Gene3D" id="1.10.1380.10">
    <property type="entry name" value="Neutral endopeptidase , domain2"/>
    <property type="match status" value="1"/>
</dbReference>
<evidence type="ECO:0000256" key="6">
    <source>
        <dbReference type="ARBA" id="ARBA00022833"/>
    </source>
</evidence>
<comment type="cofactor">
    <cofactor evidence="1">
        <name>Zn(2+)</name>
        <dbReference type="ChEBI" id="CHEBI:29105"/>
    </cofactor>
</comment>
<keyword evidence="3" id="KW-0645">Protease</keyword>
<evidence type="ECO:0000313" key="12">
    <source>
        <dbReference type="Proteomes" id="UP001146505"/>
    </source>
</evidence>
<dbReference type="Proteomes" id="UP001146505">
    <property type="component" value="Unassembled WGS sequence"/>
</dbReference>
<dbReference type="GeneID" id="301813675"/>
<evidence type="ECO:0000313" key="11">
    <source>
        <dbReference type="EMBL" id="MCZ9305639.1"/>
    </source>
</evidence>
<evidence type="ECO:0000256" key="3">
    <source>
        <dbReference type="ARBA" id="ARBA00022670"/>
    </source>
</evidence>
<organism evidence="11 12">
    <name type="scientific">Corynebacterium macclintockiae</name>
    <dbReference type="NCBI Taxonomy" id="2913501"/>
    <lineage>
        <taxon>Bacteria</taxon>
        <taxon>Bacillati</taxon>
        <taxon>Actinomycetota</taxon>
        <taxon>Actinomycetes</taxon>
        <taxon>Mycobacteriales</taxon>
        <taxon>Corynebacteriaceae</taxon>
        <taxon>Corynebacterium</taxon>
    </lineage>
</organism>
<keyword evidence="7" id="KW-0482">Metalloprotease</keyword>
<keyword evidence="4" id="KW-0479">Metal-binding</keyword>
<evidence type="ECO:0000259" key="10">
    <source>
        <dbReference type="Pfam" id="PF05649"/>
    </source>
</evidence>
<dbReference type="PRINTS" id="PR00786">
    <property type="entry name" value="NEPRILYSIN"/>
</dbReference>
<evidence type="ECO:0000256" key="2">
    <source>
        <dbReference type="ARBA" id="ARBA00007357"/>
    </source>
</evidence>
<dbReference type="PANTHER" id="PTHR11733">
    <property type="entry name" value="ZINC METALLOPROTEASE FAMILY M13 NEPRILYSIN-RELATED"/>
    <property type="match status" value="1"/>
</dbReference>
<reference evidence="11" key="1">
    <citation type="submission" date="2022-02" db="EMBL/GenBank/DDBJ databases">
        <title>Corynebacterium sp. from urogenital microbiome.</title>
        <authorList>
            <person name="Cappelli E.A."/>
            <person name="Ribeiro T.G."/>
            <person name="Peixe L."/>
        </authorList>
    </citation>
    <scope>NUCLEOTIDE SEQUENCE</scope>
    <source>
        <strain evidence="11">C9Ua_112</strain>
    </source>
</reference>
<dbReference type="GO" id="GO:0004222">
    <property type="term" value="F:metalloendopeptidase activity"/>
    <property type="evidence" value="ECO:0007669"/>
    <property type="project" value="InterPro"/>
</dbReference>
<proteinExistence type="inferred from homology"/>
<dbReference type="SUPFAM" id="SSF55486">
    <property type="entry name" value="Metalloproteases ('zincins'), catalytic domain"/>
    <property type="match status" value="1"/>
</dbReference>
<evidence type="ECO:0000256" key="8">
    <source>
        <dbReference type="SAM" id="MobiDB-lite"/>
    </source>
</evidence>
<feature type="domain" description="Peptidase M13 C-terminal" evidence="9">
    <location>
        <begin position="482"/>
        <end position="708"/>
    </location>
</feature>
<dbReference type="InterPro" id="IPR018497">
    <property type="entry name" value="Peptidase_M13_C"/>
</dbReference>
<feature type="compositionally biased region" description="Polar residues" evidence="8">
    <location>
        <begin position="23"/>
        <end position="36"/>
    </location>
</feature>
<comment type="caution">
    <text evidence="11">The sequence shown here is derived from an EMBL/GenBank/DDBJ whole genome shotgun (WGS) entry which is preliminary data.</text>
</comment>
<evidence type="ECO:0000256" key="1">
    <source>
        <dbReference type="ARBA" id="ARBA00001947"/>
    </source>
</evidence>
<dbReference type="AlphaFoldDB" id="A0A9X3M7K6"/>
<evidence type="ECO:0000259" key="9">
    <source>
        <dbReference type="Pfam" id="PF01431"/>
    </source>
</evidence>
<keyword evidence="6" id="KW-0862">Zinc</keyword>
<dbReference type="InterPro" id="IPR024079">
    <property type="entry name" value="MetalloPept_cat_dom_sf"/>
</dbReference>
<evidence type="ECO:0000256" key="5">
    <source>
        <dbReference type="ARBA" id="ARBA00022801"/>
    </source>
</evidence>
<dbReference type="PANTHER" id="PTHR11733:SF167">
    <property type="entry name" value="FI17812P1-RELATED"/>
    <property type="match status" value="1"/>
</dbReference>
<protein>
    <submittedName>
        <fullName evidence="11">Peptidase M13</fullName>
    </submittedName>
</protein>
<comment type="similarity">
    <text evidence="2">Belongs to the peptidase M13 family.</text>
</comment>
<feature type="region of interest" description="Disordered" evidence="8">
    <location>
        <begin position="1"/>
        <end position="39"/>
    </location>
</feature>
<dbReference type="GO" id="GO:0016485">
    <property type="term" value="P:protein processing"/>
    <property type="evidence" value="ECO:0007669"/>
    <property type="project" value="TreeGrafter"/>
</dbReference>
<dbReference type="EMBL" id="JAKMUV010000013">
    <property type="protein sequence ID" value="MCZ9305639.1"/>
    <property type="molecule type" value="Genomic_DNA"/>
</dbReference>
<accession>A0A9X3M7K6</accession>
<evidence type="ECO:0000256" key="4">
    <source>
        <dbReference type="ARBA" id="ARBA00022723"/>
    </source>
</evidence>
<keyword evidence="12" id="KW-1185">Reference proteome</keyword>
<dbReference type="Pfam" id="PF05649">
    <property type="entry name" value="Peptidase_M13_N"/>
    <property type="match status" value="1"/>
</dbReference>
<dbReference type="InterPro" id="IPR042089">
    <property type="entry name" value="Peptidase_M13_dom_2"/>
</dbReference>
<dbReference type="Gene3D" id="3.40.390.10">
    <property type="entry name" value="Collagenase (Catalytic Domain)"/>
    <property type="match status" value="1"/>
</dbReference>
<gene>
    <name evidence="11" type="ORF">L8U58_08915</name>
</gene>
<dbReference type="GO" id="GO:0005886">
    <property type="term" value="C:plasma membrane"/>
    <property type="evidence" value="ECO:0007669"/>
    <property type="project" value="TreeGrafter"/>
</dbReference>
<dbReference type="RefSeq" id="WP_269955166.1">
    <property type="nucleotide sequence ID" value="NZ_JAKMUV010000013.1"/>
</dbReference>
<sequence>MTENNAQEYTPAATIPDDVSEAPAQNQAGEATQPSPAQDLYRHVNGAWLATHKIPSDRPVDGTFHQLRDLSEQEVREIVEAAATDEPDGRVGALYASFMDVQGIAAAGLAGLREPLGLINDAASVSDLAKVLGRLDVEGTGGVVGYWIEKDSSEDIQRAYLVQTGLGLPDEAYYREEQHAATREAYRKFVEDMLGLVSELELPGKYADAGAAAAADAICAFETELARGHWDNVASRDAEKTYNPTKVEDLPTSFPFREWLAATGVDTESAGGATVVVCQPSYLEHVAAMATGEGAASSEGDKPQVSDLDEWKLWAYWRVILGNAAYLPTEVNLRNWEFYGRTLSGATEQRARWKRGVALVEGAVGEEVGKKFVAEHFPPEHKKKMLELVDYLIAAYRERISELAWMTPATREKALAKLDKFQAKIGYPDKWRDFDGLEFGSTGADLLTNVWAASRFNHKYEVSKLGKPSDNETWFATPQTVNAFYNPVKNDITFPAAILRPPFFDPEADMAGNFGAIGAVIGHEIGHGFDDQGSKYDGDGNLNSWWTEEDREAFTALTDKLVAQYDGLVPTGLRQRGITEHTVNGSFTLGENIGDLGGLGIAIVALRRYLADQGQTFETAEKLPVEGLVDADGNPDTTEYTALQRVFLRWARIWQTAIRPQMAAQYASIDPHSPAEFRCNVVSSNIAEFYEAFDVREGDGMWLAEDERVCIW</sequence>
<keyword evidence="5" id="KW-0378">Hydrolase</keyword>
<dbReference type="PROSITE" id="PS51885">
    <property type="entry name" value="NEPRILYSIN"/>
    <property type="match status" value="1"/>
</dbReference>
<dbReference type="Pfam" id="PF01431">
    <property type="entry name" value="Peptidase_M13"/>
    <property type="match status" value="1"/>
</dbReference>
<dbReference type="InterPro" id="IPR000718">
    <property type="entry name" value="Peptidase_M13"/>
</dbReference>
<name>A0A9X3M7K6_9CORY</name>
<dbReference type="GO" id="GO:0046872">
    <property type="term" value="F:metal ion binding"/>
    <property type="evidence" value="ECO:0007669"/>
    <property type="project" value="UniProtKB-KW"/>
</dbReference>
<evidence type="ECO:0000256" key="7">
    <source>
        <dbReference type="ARBA" id="ARBA00023049"/>
    </source>
</evidence>